<feature type="transmembrane region" description="Helical" evidence="12">
    <location>
        <begin position="12"/>
        <end position="33"/>
    </location>
</feature>
<protein>
    <submittedName>
        <fullName evidence="14">Cytochrome ubiquinol oxidase subunit I</fullName>
    </submittedName>
</protein>
<gene>
    <name evidence="14" type="ORF">H0E84_20080</name>
</gene>
<feature type="transmembrane region" description="Helical" evidence="12">
    <location>
        <begin position="94"/>
        <end position="117"/>
    </location>
</feature>
<keyword evidence="7 12" id="KW-0479">Metal-binding</keyword>
<dbReference type="GO" id="GO:0019646">
    <property type="term" value="P:aerobic electron transport chain"/>
    <property type="evidence" value="ECO:0007669"/>
    <property type="project" value="InterPro"/>
</dbReference>
<comment type="subcellular location">
    <subcellularLocation>
        <location evidence="12">Cell inner membrane</location>
    </subcellularLocation>
    <subcellularLocation>
        <location evidence="1">Cell membrane</location>
        <topology evidence="1">Multi-pass membrane protein</topology>
    </subcellularLocation>
</comment>
<evidence type="ECO:0000256" key="10">
    <source>
        <dbReference type="ARBA" id="ARBA00023004"/>
    </source>
</evidence>
<feature type="transmembrane region" description="Helical" evidence="12">
    <location>
        <begin position="405"/>
        <end position="428"/>
    </location>
</feature>
<evidence type="ECO:0000256" key="7">
    <source>
        <dbReference type="ARBA" id="ARBA00022723"/>
    </source>
</evidence>
<keyword evidence="6 12" id="KW-0812">Transmembrane</keyword>
<feature type="transmembrane region" description="Helical" evidence="12">
    <location>
        <begin position="357"/>
        <end position="378"/>
    </location>
</feature>
<dbReference type="GO" id="GO:0016682">
    <property type="term" value="F:oxidoreductase activity, acting on diphenols and related substances as donors, oxygen as acceptor"/>
    <property type="evidence" value="ECO:0007669"/>
    <property type="project" value="TreeGrafter"/>
</dbReference>
<dbReference type="EMBL" id="JACCKA010000095">
    <property type="protein sequence ID" value="NZA28678.1"/>
    <property type="molecule type" value="Genomic_DNA"/>
</dbReference>
<feature type="transmembrane region" description="Helical" evidence="12">
    <location>
        <begin position="322"/>
        <end position="345"/>
    </location>
</feature>
<keyword evidence="10 12" id="KW-0408">Iron</keyword>
<evidence type="ECO:0000256" key="12">
    <source>
        <dbReference type="PIRNR" id="PIRNR006446"/>
    </source>
</evidence>
<dbReference type="Pfam" id="PF01654">
    <property type="entry name" value="Cyt_bd_oxida_I"/>
    <property type="match status" value="1"/>
</dbReference>
<keyword evidence="8 12" id="KW-0249">Electron transport</keyword>
<dbReference type="PANTHER" id="PTHR30365">
    <property type="entry name" value="CYTOCHROME D UBIQUINOL OXIDASE"/>
    <property type="match status" value="1"/>
</dbReference>
<evidence type="ECO:0000256" key="4">
    <source>
        <dbReference type="ARBA" id="ARBA00022475"/>
    </source>
</evidence>
<feature type="transmembrane region" description="Helical" evidence="12">
    <location>
        <begin position="216"/>
        <end position="234"/>
    </location>
</feature>
<evidence type="ECO:0000256" key="6">
    <source>
        <dbReference type="ARBA" id="ARBA00022692"/>
    </source>
</evidence>
<feature type="transmembrane region" description="Helical" evidence="12">
    <location>
        <begin position="124"/>
        <end position="144"/>
    </location>
</feature>
<reference evidence="14 15" key="1">
    <citation type="submission" date="2020-07" db="EMBL/GenBank/DDBJ databases">
        <title>Luteimonas sp. SJ-92.</title>
        <authorList>
            <person name="Huang X.-X."/>
            <person name="Xu L."/>
            <person name="Sun J.-Q."/>
        </authorList>
    </citation>
    <scope>NUCLEOTIDE SEQUENCE [LARGE SCALE GENOMIC DNA]</scope>
    <source>
        <strain evidence="14 15">SJ-92</strain>
    </source>
</reference>
<dbReference type="Proteomes" id="UP000578091">
    <property type="component" value="Unassembled WGS sequence"/>
</dbReference>
<evidence type="ECO:0000256" key="1">
    <source>
        <dbReference type="ARBA" id="ARBA00004651"/>
    </source>
</evidence>
<evidence type="ECO:0000256" key="3">
    <source>
        <dbReference type="ARBA" id="ARBA00022448"/>
    </source>
</evidence>
<feature type="region of interest" description="Disordered" evidence="13">
    <location>
        <begin position="438"/>
        <end position="478"/>
    </location>
</feature>
<dbReference type="GO" id="GO:0020037">
    <property type="term" value="F:heme binding"/>
    <property type="evidence" value="ECO:0007669"/>
    <property type="project" value="TreeGrafter"/>
</dbReference>
<evidence type="ECO:0000256" key="11">
    <source>
        <dbReference type="ARBA" id="ARBA00023136"/>
    </source>
</evidence>
<dbReference type="InterPro" id="IPR002585">
    <property type="entry name" value="Cyt-d_ubiquinol_oxidase_su_1"/>
</dbReference>
<keyword evidence="15" id="KW-1185">Reference proteome</keyword>
<evidence type="ECO:0000256" key="8">
    <source>
        <dbReference type="ARBA" id="ARBA00022982"/>
    </source>
</evidence>
<evidence type="ECO:0000313" key="14">
    <source>
        <dbReference type="EMBL" id="NZA28678.1"/>
    </source>
</evidence>
<comment type="similarity">
    <text evidence="2 12">Belongs to the cytochrome ubiquinol oxidase subunit 1 family.</text>
</comment>
<keyword evidence="3 12" id="KW-0813">Transport</keyword>
<feature type="transmembrane region" description="Helical" evidence="12">
    <location>
        <begin position="53"/>
        <end position="74"/>
    </location>
</feature>
<evidence type="ECO:0000256" key="2">
    <source>
        <dbReference type="ARBA" id="ARBA00009819"/>
    </source>
</evidence>
<dbReference type="GO" id="GO:0009055">
    <property type="term" value="F:electron transfer activity"/>
    <property type="evidence" value="ECO:0007669"/>
    <property type="project" value="UniProtKB-UniRule"/>
</dbReference>
<dbReference type="PANTHER" id="PTHR30365:SF14">
    <property type="entry name" value="CYTOCHROME BD MENAQUINOL OXIDASE SUBUNIT I-RELATED"/>
    <property type="match status" value="1"/>
</dbReference>
<evidence type="ECO:0000256" key="9">
    <source>
        <dbReference type="ARBA" id="ARBA00022989"/>
    </source>
</evidence>
<feature type="transmembrane region" description="Helical" evidence="12">
    <location>
        <begin position="181"/>
        <end position="204"/>
    </location>
</feature>
<dbReference type="AlphaFoldDB" id="A0A853JJP1"/>
<evidence type="ECO:0000313" key="15">
    <source>
        <dbReference type="Proteomes" id="UP000578091"/>
    </source>
</evidence>
<keyword evidence="4 12" id="KW-1003">Cell membrane</keyword>
<evidence type="ECO:0000256" key="5">
    <source>
        <dbReference type="ARBA" id="ARBA00022617"/>
    </source>
</evidence>
<feature type="compositionally biased region" description="Basic and acidic residues" evidence="13">
    <location>
        <begin position="461"/>
        <end position="478"/>
    </location>
</feature>
<keyword evidence="5 12" id="KW-0349">Heme</keyword>
<dbReference type="GO" id="GO:0070069">
    <property type="term" value="C:cytochrome complex"/>
    <property type="evidence" value="ECO:0007669"/>
    <property type="project" value="UniProtKB-UniRule"/>
</dbReference>
<dbReference type="GO" id="GO:0005886">
    <property type="term" value="C:plasma membrane"/>
    <property type="evidence" value="ECO:0007669"/>
    <property type="project" value="UniProtKB-SubCell"/>
</dbReference>
<evidence type="ECO:0000256" key="13">
    <source>
        <dbReference type="SAM" id="MobiDB-lite"/>
    </source>
</evidence>
<dbReference type="GO" id="GO:0046872">
    <property type="term" value="F:metal ion binding"/>
    <property type="evidence" value="ECO:0007669"/>
    <property type="project" value="UniProtKB-UniRule"/>
</dbReference>
<keyword evidence="9 12" id="KW-1133">Transmembrane helix</keyword>
<name>A0A853JJP1_9GAMM</name>
<accession>A0A853JJP1</accession>
<comment type="caution">
    <text evidence="14">The sequence shown here is derived from an EMBL/GenBank/DDBJ whole genome shotgun (WGS) entry which is preliminary data.</text>
</comment>
<organism evidence="14 15">
    <name type="scientific">Luteimonas salinisoli</name>
    <dbReference type="NCBI Taxonomy" id="2752307"/>
    <lineage>
        <taxon>Bacteria</taxon>
        <taxon>Pseudomonadati</taxon>
        <taxon>Pseudomonadota</taxon>
        <taxon>Gammaproteobacteria</taxon>
        <taxon>Lysobacterales</taxon>
        <taxon>Lysobacteraceae</taxon>
        <taxon>Luteimonas</taxon>
    </lineage>
</organism>
<dbReference type="PIRSF" id="PIRSF006446">
    <property type="entry name" value="Cyt_quinol_oxidase_1"/>
    <property type="match status" value="1"/>
</dbReference>
<proteinExistence type="inferred from homology"/>
<keyword evidence="11 12" id="KW-0472">Membrane</keyword>
<sequence>MDALLLSRIQFGFVISFHVLFPAFTIGLSSWLAFVEWRWLRTRDAIWRDLYFFWLRIFAISFGMGVVSGIVMSFQFGTNWSVLSERAGNILGPLLSYEVLTAFFLEATFLGVMLFGWRKVSEKLHFLATCMVAVGTLISTFWIISANSWLHTPAGYELVGEVFHPASWWEVIFNPSFPYRLAHMVLAAFITTCFVIGGVGAGYLRRGVHADAAQRMLRAAVVFAALTVPLQILVGDLHGLKTREVQPTKVAAMEGHWEHGPAGAGVPLVLFAMPDQEAERNRYELAVPRLGSLILTHSWDGEIEPLTAVPRDQRPPVAPVFYGFRIMVGIGLAMLLLTACSLWAWRRGRLFGSRWLLDGWRLMTLSGFVAVISGWFVVEIGRQPWVIQGLLRTADAVSAVGRGSVLTSLAVFVAAYAVVFGAGAAYIVRMVRAGPQRFEDAPDTDEGERTPMRPISAADEPMERAGRDPRGPVRTGEA</sequence>
<dbReference type="RefSeq" id="WP_180680438.1">
    <property type="nucleotide sequence ID" value="NZ_JACCKA010000095.1"/>
</dbReference>